<evidence type="ECO:0000259" key="8">
    <source>
        <dbReference type="PROSITE" id="PS51525"/>
    </source>
</evidence>
<feature type="region of interest" description="Disordered" evidence="6">
    <location>
        <begin position="1"/>
        <end position="31"/>
    </location>
</feature>
<dbReference type="GO" id="GO:0006355">
    <property type="term" value="P:regulation of DNA-templated transcription"/>
    <property type="evidence" value="ECO:0007669"/>
    <property type="project" value="TreeGrafter"/>
</dbReference>
<comment type="similarity">
    <text evidence="4">Belongs to the BET family.</text>
</comment>
<dbReference type="PROSITE" id="PS00633">
    <property type="entry name" value="BROMODOMAIN_1"/>
    <property type="match status" value="2"/>
</dbReference>
<feature type="compositionally biased region" description="Low complexity" evidence="6">
    <location>
        <begin position="632"/>
        <end position="660"/>
    </location>
</feature>
<dbReference type="FunFam" id="1.20.920.10:FF:000002">
    <property type="entry name" value="Bromodomain-containing protein 4"/>
    <property type="match status" value="1"/>
</dbReference>
<dbReference type="AlphaFoldDB" id="A0A8C1FHB4"/>
<feature type="compositionally biased region" description="Polar residues" evidence="6">
    <location>
        <begin position="163"/>
        <end position="186"/>
    </location>
</feature>
<dbReference type="GO" id="GO:0005634">
    <property type="term" value="C:nucleus"/>
    <property type="evidence" value="ECO:0007669"/>
    <property type="project" value="TreeGrafter"/>
</dbReference>
<keyword evidence="1" id="KW-0677">Repeat</keyword>
<organism evidence="9 10">
    <name type="scientific">Cyprinus carpio carpio</name>
    <dbReference type="NCBI Taxonomy" id="630221"/>
    <lineage>
        <taxon>Eukaryota</taxon>
        <taxon>Metazoa</taxon>
        <taxon>Chordata</taxon>
        <taxon>Craniata</taxon>
        <taxon>Vertebrata</taxon>
        <taxon>Euteleostomi</taxon>
        <taxon>Actinopterygii</taxon>
        <taxon>Neopterygii</taxon>
        <taxon>Teleostei</taxon>
        <taxon>Ostariophysi</taxon>
        <taxon>Cypriniformes</taxon>
        <taxon>Cyprinidae</taxon>
        <taxon>Cyprininae</taxon>
        <taxon>Cyprinus</taxon>
    </lineage>
</organism>
<reference evidence="9" key="2">
    <citation type="submission" date="2025-09" db="UniProtKB">
        <authorList>
            <consortium name="Ensembl"/>
        </authorList>
    </citation>
    <scope>IDENTIFICATION</scope>
</reference>
<dbReference type="Pfam" id="PF00439">
    <property type="entry name" value="Bromodomain"/>
    <property type="match status" value="2"/>
</dbReference>
<evidence type="ECO:0000256" key="4">
    <source>
        <dbReference type="ARBA" id="ARBA00044509"/>
    </source>
</evidence>
<dbReference type="PROSITE" id="PS51525">
    <property type="entry name" value="NET"/>
    <property type="match status" value="1"/>
</dbReference>
<dbReference type="CDD" id="cd05497">
    <property type="entry name" value="Bromo_Brdt_I_like"/>
    <property type="match status" value="1"/>
</dbReference>
<feature type="compositionally biased region" description="Low complexity" evidence="6">
    <location>
        <begin position="232"/>
        <end position="245"/>
    </location>
</feature>
<dbReference type="GO" id="GO:0006338">
    <property type="term" value="P:chromatin remodeling"/>
    <property type="evidence" value="ECO:0007669"/>
    <property type="project" value="TreeGrafter"/>
</dbReference>
<sequence length="660" mass="72274">MSTVTSANPEAPAVINPPPPEVTNPTKPGRKTNQLQYMQNVVVKTLWRHQFAWPFYQPVDAIKLGLPDYHTIIKNPMDMGTIKKRLENVYYWSASECMQDFNTMFTNCYIYNKPTDDIVLMAQALEKIFLQKVALMPQEEVELLPPAPKGKGRKPAGPGQQDGAVSSGSPTSVFPGATSPSSQTAVVSPAPVPTITPSLPAVQNTTTPAMIPGMPPSQPNLKKKGVKRKADTTTPTTSAITASRSQSPTPLSEGKQGKVASRRESTGRPIKPPKKDFEDDELGVYGSKKGRLSEQLKYCDVILKEMLSKKHAAYAWPFYKPVDAEALELHDYHEIIKHPMDLSTVKKKIDSREYQDAQSFASDVRLMFSNCYKYNPPDHEVVAMARKLQDVFEMRFAKMPDEPVEVAGAGGVGGAGVVSKSTVSSESSGDSSTSDSSDSEEERATRLAELQEQVGAEQLKAVHEQLAALSQAPVSKPKKNKEKKEKDKKKKENKHNKSKPEEKGKPGQPPKPAQQKKGPARKANSTVPGNRQPKKGGRGPGYESDEEMCLPMTYDEKRQLSLDINRLPGEKLGRVVHIIQSREPSLRDSNPDEIEIDFETLKPSTLRELERYVKSCLQKKQRKPPQKGGSGPSRLSGSSSSSGSGSSSSSGSTSDSSDSD</sequence>
<feature type="region of interest" description="Disordered" evidence="6">
    <location>
        <begin position="467"/>
        <end position="550"/>
    </location>
</feature>
<accession>A0A8C1FHB4</accession>
<dbReference type="FunFam" id="1.20.1270.220:FF:000001">
    <property type="entry name" value="bromodomain-containing protein 2 isoform X1"/>
    <property type="match status" value="1"/>
</dbReference>
<dbReference type="PANTHER" id="PTHR22880">
    <property type="entry name" value="FALZ-RELATED BROMODOMAIN-CONTAINING PROTEINS"/>
    <property type="match status" value="1"/>
</dbReference>
<dbReference type="SMART" id="SM00297">
    <property type="entry name" value="BROMO"/>
    <property type="match status" value="2"/>
</dbReference>
<dbReference type="FunFam" id="1.20.920.10:FF:000003">
    <property type="entry name" value="Bromodomain-containing protein 2"/>
    <property type="match status" value="1"/>
</dbReference>
<evidence type="ECO:0000256" key="1">
    <source>
        <dbReference type="ARBA" id="ARBA00022737"/>
    </source>
</evidence>
<keyword evidence="10" id="KW-1185">Reference proteome</keyword>
<feature type="domain" description="Bromo" evidence="7">
    <location>
        <begin position="310"/>
        <end position="382"/>
    </location>
</feature>
<feature type="region of interest" description="Disordered" evidence="6">
    <location>
        <begin position="416"/>
        <end position="446"/>
    </location>
</feature>
<dbReference type="PANTHER" id="PTHR22880:SF246">
    <property type="entry name" value="BROMODOMAIN-CONTAINING PROTEIN 3"/>
    <property type="match status" value="1"/>
</dbReference>
<reference evidence="9" key="1">
    <citation type="submission" date="2025-08" db="UniProtKB">
        <authorList>
            <consortium name="Ensembl"/>
        </authorList>
    </citation>
    <scope>IDENTIFICATION</scope>
</reference>
<dbReference type="PROSITE" id="PS50014">
    <property type="entry name" value="BROMODOMAIN_2"/>
    <property type="match status" value="2"/>
</dbReference>
<dbReference type="Proteomes" id="UP001108240">
    <property type="component" value="Unplaced"/>
</dbReference>
<feature type="region of interest" description="Disordered" evidence="6">
    <location>
        <begin position="615"/>
        <end position="660"/>
    </location>
</feature>
<feature type="compositionally biased region" description="Basic residues" evidence="6">
    <location>
        <begin position="476"/>
        <end position="497"/>
    </location>
</feature>
<evidence type="ECO:0000256" key="6">
    <source>
        <dbReference type="SAM" id="MobiDB-lite"/>
    </source>
</evidence>
<evidence type="ECO:0000256" key="3">
    <source>
        <dbReference type="ARBA" id="ARBA00023117"/>
    </source>
</evidence>
<evidence type="ECO:0000313" key="9">
    <source>
        <dbReference type="Ensembl" id="ENSCCRP00000091922.2"/>
    </source>
</evidence>
<evidence type="ECO:0000256" key="5">
    <source>
        <dbReference type="PROSITE-ProRule" id="PRU00035"/>
    </source>
</evidence>
<dbReference type="InterPro" id="IPR050935">
    <property type="entry name" value="Bromo_chromatin_reader"/>
</dbReference>
<dbReference type="InterPro" id="IPR027353">
    <property type="entry name" value="NET_dom"/>
</dbReference>
<feature type="compositionally biased region" description="Polar residues" evidence="6">
    <location>
        <begin position="195"/>
        <end position="208"/>
    </location>
</feature>
<dbReference type="InterPro" id="IPR043509">
    <property type="entry name" value="Bromo_Brdt_II"/>
</dbReference>
<name>A0A8C1FHB4_CYPCA</name>
<dbReference type="Pfam" id="PF17035">
    <property type="entry name" value="BET"/>
    <property type="match status" value="1"/>
</dbReference>
<keyword evidence="2" id="KW-0156">Chromatin regulator</keyword>
<evidence type="ECO:0000259" key="7">
    <source>
        <dbReference type="PROSITE" id="PS50014"/>
    </source>
</evidence>
<dbReference type="InterPro" id="IPR018359">
    <property type="entry name" value="Bromodomain_CS"/>
</dbReference>
<feature type="compositionally biased region" description="Low complexity" evidence="6">
    <location>
        <begin position="417"/>
        <end position="436"/>
    </location>
</feature>
<dbReference type="GeneTree" id="ENSGT00940000162790"/>
<keyword evidence="3 5" id="KW-0103">Bromodomain</keyword>
<proteinExistence type="inferred from homology"/>
<dbReference type="GO" id="GO:0000785">
    <property type="term" value="C:chromatin"/>
    <property type="evidence" value="ECO:0007669"/>
    <property type="project" value="TreeGrafter"/>
</dbReference>
<dbReference type="CDD" id="cd05498">
    <property type="entry name" value="Bromo_Brdt_II_like"/>
    <property type="match status" value="1"/>
</dbReference>
<dbReference type="InterPro" id="IPR001487">
    <property type="entry name" value="Bromodomain"/>
</dbReference>
<protein>
    <submittedName>
        <fullName evidence="9">Bromodomain containing 3a</fullName>
    </submittedName>
</protein>
<evidence type="ECO:0000313" key="10">
    <source>
        <dbReference type="Proteomes" id="UP001108240"/>
    </source>
</evidence>
<feature type="region of interest" description="Disordered" evidence="6">
    <location>
        <begin position="144"/>
        <end position="282"/>
    </location>
</feature>
<feature type="domain" description="Bromo" evidence="7">
    <location>
        <begin position="47"/>
        <end position="119"/>
    </location>
</feature>
<feature type="domain" description="NET" evidence="8">
    <location>
        <begin position="542"/>
        <end position="624"/>
    </location>
</feature>
<dbReference type="Ensembl" id="ENSCCRT00000099785.2">
    <property type="protein sequence ID" value="ENSCCRP00000091922.2"/>
    <property type="gene ID" value="ENSCCRG00000049737.2"/>
</dbReference>
<evidence type="ECO:0000256" key="2">
    <source>
        <dbReference type="ARBA" id="ARBA00022853"/>
    </source>
</evidence>
<dbReference type="InterPro" id="IPR043508">
    <property type="entry name" value="Bromo_Brdt_I"/>
</dbReference>